<organism evidence="2 3">
    <name type="scientific">Gracilariopsis chorda</name>
    <dbReference type="NCBI Taxonomy" id="448386"/>
    <lineage>
        <taxon>Eukaryota</taxon>
        <taxon>Rhodophyta</taxon>
        <taxon>Florideophyceae</taxon>
        <taxon>Rhodymeniophycidae</taxon>
        <taxon>Gracilariales</taxon>
        <taxon>Gracilariaceae</taxon>
        <taxon>Gracilariopsis</taxon>
    </lineage>
</organism>
<evidence type="ECO:0000256" key="1">
    <source>
        <dbReference type="SAM" id="MobiDB-lite"/>
    </source>
</evidence>
<feature type="compositionally biased region" description="Basic residues" evidence="1">
    <location>
        <begin position="20"/>
        <end position="30"/>
    </location>
</feature>
<dbReference type="EMBL" id="NBIV01000199">
    <property type="protein sequence ID" value="PXF41726.1"/>
    <property type="molecule type" value="Genomic_DNA"/>
</dbReference>
<feature type="region of interest" description="Disordered" evidence="1">
    <location>
        <begin position="77"/>
        <end position="99"/>
    </location>
</feature>
<feature type="region of interest" description="Disordered" evidence="1">
    <location>
        <begin position="1"/>
        <end position="47"/>
    </location>
</feature>
<dbReference type="InterPro" id="IPR036915">
    <property type="entry name" value="Cyclin-like_sf"/>
</dbReference>
<evidence type="ECO:0000313" key="2">
    <source>
        <dbReference type="EMBL" id="PXF41726.1"/>
    </source>
</evidence>
<feature type="compositionally biased region" description="Polar residues" evidence="1">
    <location>
        <begin position="1"/>
        <end position="17"/>
    </location>
</feature>
<dbReference type="Gene3D" id="1.10.472.10">
    <property type="entry name" value="Cyclin-like"/>
    <property type="match status" value="1"/>
</dbReference>
<comment type="caution">
    <text evidence="2">The sequence shown here is derived from an EMBL/GenBank/DDBJ whole genome shotgun (WGS) entry which is preliminary data.</text>
</comment>
<dbReference type="PANTHER" id="PTHR15615">
    <property type="match status" value="1"/>
</dbReference>
<evidence type="ECO:0000313" key="3">
    <source>
        <dbReference type="Proteomes" id="UP000247409"/>
    </source>
</evidence>
<dbReference type="InterPro" id="IPR013922">
    <property type="entry name" value="Cyclin_PHO80-like"/>
</dbReference>
<dbReference type="STRING" id="448386.A0A2V3II09"/>
<dbReference type="Pfam" id="PF08613">
    <property type="entry name" value="Cyclin"/>
    <property type="match status" value="1"/>
</dbReference>
<dbReference type="CDD" id="cd20558">
    <property type="entry name" value="CYCLIN_ScPCL7-like"/>
    <property type="match status" value="1"/>
</dbReference>
<reference evidence="2 3" key="1">
    <citation type="journal article" date="2018" name="Mol. Biol. Evol.">
        <title>Analysis of the draft genome of the red seaweed Gracilariopsis chorda provides insights into genome size evolution in Rhodophyta.</title>
        <authorList>
            <person name="Lee J."/>
            <person name="Yang E.C."/>
            <person name="Graf L."/>
            <person name="Yang J.H."/>
            <person name="Qiu H."/>
            <person name="Zel Zion U."/>
            <person name="Chan C.X."/>
            <person name="Stephens T.G."/>
            <person name="Weber A.P.M."/>
            <person name="Boo G.H."/>
            <person name="Boo S.M."/>
            <person name="Kim K.M."/>
            <person name="Shin Y."/>
            <person name="Jung M."/>
            <person name="Lee S.J."/>
            <person name="Yim H.S."/>
            <person name="Lee J.H."/>
            <person name="Bhattacharya D."/>
            <person name="Yoon H.S."/>
        </authorList>
    </citation>
    <scope>NUCLEOTIDE SEQUENCE [LARGE SCALE GENOMIC DNA]</scope>
    <source>
        <strain evidence="2 3">SKKU-2015</strain>
        <tissue evidence="2">Whole body</tissue>
    </source>
</reference>
<keyword evidence="3" id="KW-1185">Reference proteome</keyword>
<dbReference type="AlphaFoldDB" id="A0A2V3II09"/>
<sequence>MDSNSRADQYPNHSTPRPSHVQRRTPRRGQGRAQLNPPVPQLHHDVHASCPHRVNPHTQPLHMRCATHQRIPPVRPQLARPAPARCSESSAVHESPEMPSLDRLRLQQEPPSNGAQPVAPRHADIGVAPMHVAAQCATTHAWHSAPSLRPTIHMPPIRIGRPPGVRPLPHTLLLCRNGFVGGMSKEQFVENASAHLDLRARQNEGKFPLPLYSEHESVFFSVVKPDIPTSDYLKRLVTYAYCSPSAFVVMLIYMNRTARIACRLMVTPFNMHRLLITALVLACKFLDDKCYANEHYAKVGGIASVQEMNRLELQLLKYLDRLFVTEDEYRAELNLLTAVQHPSRGHRGRGEGAANTSMQLVRKNSPMCITDPFFVHDRINANGENK</sequence>
<dbReference type="SUPFAM" id="SSF47954">
    <property type="entry name" value="Cyclin-like"/>
    <property type="match status" value="1"/>
</dbReference>
<protein>
    <submittedName>
        <fullName evidence="2">Cyclin-U4-1</fullName>
    </submittedName>
</protein>
<name>A0A2V3II09_9FLOR</name>
<gene>
    <name evidence="2" type="ORF">BWQ96_08556</name>
</gene>
<accession>A0A2V3II09</accession>
<dbReference type="OrthoDB" id="5671at2759"/>
<dbReference type="PANTHER" id="PTHR15615:SF108">
    <property type="entry name" value="PROTEIN CNPPD1"/>
    <property type="match status" value="1"/>
</dbReference>
<proteinExistence type="predicted"/>
<dbReference type="GO" id="GO:0019901">
    <property type="term" value="F:protein kinase binding"/>
    <property type="evidence" value="ECO:0007669"/>
    <property type="project" value="InterPro"/>
</dbReference>
<dbReference type="Proteomes" id="UP000247409">
    <property type="component" value="Unassembled WGS sequence"/>
</dbReference>